<dbReference type="PROSITE" id="PS51352">
    <property type="entry name" value="THIOREDOXIN_2"/>
    <property type="match status" value="1"/>
</dbReference>
<dbReference type="OrthoDB" id="9790390at2"/>
<evidence type="ECO:0000256" key="2">
    <source>
        <dbReference type="ARBA" id="ARBA00022448"/>
    </source>
</evidence>
<dbReference type="RefSeq" id="WP_155462044.1">
    <property type="nucleotide sequence ID" value="NZ_WNKY01000002.1"/>
</dbReference>
<dbReference type="Proteomes" id="UP000475582">
    <property type="component" value="Unassembled WGS sequence"/>
</dbReference>
<dbReference type="Pfam" id="PF21352">
    <property type="entry name" value="Zn_ribbon_Thio2"/>
    <property type="match status" value="1"/>
</dbReference>
<dbReference type="InterPro" id="IPR036249">
    <property type="entry name" value="Thioredoxin-like_sf"/>
</dbReference>
<dbReference type="InterPro" id="IPR005746">
    <property type="entry name" value="Thioredoxin"/>
</dbReference>
<name>A0A6L6PCF0_9BURK</name>
<dbReference type="SUPFAM" id="SSF52833">
    <property type="entry name" value="Thioredoxin-like"/>
    <property type="match status" value="1"/>
</dbReference>
<protein>
    <recommendedName>
        <fullName evidence="7">Thioredoxin</fullName>
    </recommendedName>
</protein>
<keyword evidence="3" id="KW-0479">Metal-binding</keyword>
<proteinExistence type="inferred from homology"/>
<evidence type="ECO:0000256" key="7">
    <source>
        <dbReference type="NCBIfam" id="TIGR01068"/>
    </source>
</evidence>
<gene>
    <name evidence="9" type="primary">trxC</name>
    <name evidence="9" type="ORF">GM676_03690</name>
</gene>
<organism evidence="9 10">
    <name type="scientific">Duganella radicis</name>
    <dbReference type="NCBI Taxonomy" id="551988"/>
    <lineage>
        <taxon>Bacteria</taxon>
        <taxon>Pseudomonadati</taxon>
        <taxon>Pseudomonadota</taxon>
        <taxon>Betaproteobacteria</taxon>
        <taxon>Burkholderiales</taxon>
        <taxon>Oxalobacteraceae</taxon>
        <taxon>Telluria group</taxon>
        <taxon>Duganella</taxon>
    </lineage>
</organism>
<dbReference type="GO" id="GO:0005829">
    <property type="term" value="C:cytosol"/>
    <property type="evidence" value="ECO:0007669"/>
    <property type="project" value="TreeGrafter"/>
</dbReference>
<dbReference type="GO" id="GO:0015035">
    <property type="term" value="F:protein-disulfide reductase activity"/>
    <property type="evidence" value="ECO:0007669"/>
    <property type="project" value="UniProtKB-UniRule"/>
</dbReference>
<dbReference type="NCBIfam" id="NF008229">
    <property type="entry name" value="PRK10996.1"/>
    <property type="match status" value="1"/>
</dbReference>
<dbReference type="InterPro" id="IPR049299">
    <property type="entry name" value="Thio2_N"/>
</dbReference>
<evidence type="ECO:0000256" key="5">
    <source>
        <dbReference type="ARBA" id="ARBA00023157"/>
    </source>
</evidence>
<dbReference type="Gene3D" id="2.30.30.380">
    <property type="entry name" value="Zn-finger domain of Sec23/24"/>
    <property type="match status" value="1"/>
</dbReference>
<accession>A0A6L6PCF0</accession>
<dbReference type="PANTHER" id="PTHR45663">
    <property type="entry name" value="GEO12009P1"/>
    <property type="match status" value="1"/>
</dbReference>
<sequence>MSNSTNTQPESLHIVCPHCDAVNRVPSAKLSAQPVCGKCQKALFTGAPVDLASARFQKHIERSDIPVLVDFWAPWCGPCRTMAPFYAQAAQRLEPQFRVVKVDAEQAQDLAARYAIRSIPTLALFKGGREVARQPGAMDAQNIIAWATQNNR</sequence>
<comment type="caution">
    <text evidence="9">The sequence shown here is derived from an EMBL/GenBank/DDBJ whole genome shotgun (WGS) entry which is preliminary data.</text>
</comment>
<evidence type="ECO:0000256" key="4">
    <source>
        <dbReference type="ARBA" id="ARBA00022982"/>
    </source>
</evidence>
<dbReference type="PRINTS" id="PR00421">
    <property type="entry name" value="THIOREDOXIN"/>
</dbReference>
<evidence type="ECO:0000256" key="6">
    <source>
        <dbReference type="ARBA" id="ARBA00023284"/>
    </source>
</evidence>
<keyword evidence="6" id="KW-0676">Redox-active center</keyword>
<reference evidence="9 10" key="1">
    <citation type="submission" date="2019-11" db="EMBL/GenBank/DDBJ databases">
        <title>Type strains purchased from KCTC, JCM and DSMZ.</title>
        <authorList>
            <person name="Lu H."/>
        </authorList>
    </citation>
    <scope>NUCLEOTIDE SEQUENCE [LARGE SCALE GENOMIC DNA]</scope>
    <source>
        <strain evidence="9 10">KCTC 22382</strain>
    </source>
</reference>
<dbReference type="InterPro" id="IPR013766">
    <property type="entry name" value="Thioredoxin_domain"/>
</dbReference>
<dbReference type="AlphaFoldDB" id="A0A6L6PCF0"/>
<keyword evidence="4" id="KW-0249">Electron transport</keyword>
<evidence type="ECO:0000256" key="1">
    <source>
        <dbReference type="ARBA" id="ARBA00008987"/>
    </source>
</evidence>
<comment type="similarity">
    <text evidence="1">Belongs to the thioredoxin family.</text>
</comment>
<dbReference type="Pfam" id="PF00085">
    <property type="entry name" value="Thioredoxin"/>
    <property type="match status" value="1"/>
</dbReference>
<keyword evidence="2" id="KW-0813">Transport</keyword>
<evidence type="ECO:0000259" key="8">
    <source>
        <dbReference type="PROSITE" id="PS51352"/>
    </source>
</evidence>
<dbReference type="FunFam" id="3.40.30.10:FF:000001">
    <property type="entry name" value="Thioredoxin"/>
    <property type="match status" value="1"/>
</dbReference>
<dbReference type="CDD" id="cd02947">
    <property type="entry name" value="TRX_family"/>
    <property type="match status" value="1"/>
</dbReference>
<evidence type="ECO:0000256" key="3">
    <source>
        <dbReference type="ARBA" id="ARBA00022723"/>
    </source>
</evidence>
<keyword evidence="5" id="KW-1015">Disulfide bond</keyword>
<dbReference type="Gene3D" id="3.40.30.10">
    <property type="entry name" value="Glutaredoxin"/>
    <property type="match status" value="1"/>
</dbReference>
<dbReference type="EMBL" id="WNKY01000002">
    <property type="protein sequence ID" value="MTV36690.1"/>
    <property type="molecule type" value="Genomic_DNA"/>
</dbReference>
<keyword evidence="10" id="KW-1185">Reference proteome</keyword>
<evidence type="ECO:0000313" key="10">
    <source>
        <dbReference type="Proteomes" id="UP000475582"/>
    </source>
</evidence>
<dbReference type="InterPro" id="IPR017937">
    <property type="entry name" value="Thioredoxin_CS"/>
</dbReference>
<dbReference type="NCBIfam" id="TIGR01068">
    <property type="entry name" value="thioredoxin"/>
    <property type="match status" value="1"/>
</dbReference>
<evidence type="ECO:0000313" key="9">
    <source>
        <dbReference type="EMBL" id="MTV36690.1"/>
    </source>
</evidence>
<dbReference type="GO" id="GO:0045454">
    <property type="term" value="P:cell redox homeostasis"/>
    <property type="evidence" value="ECO:0007669"/>
    <property type="project" value="TreeGrafter"/>
</dbReference>
<feature type="domain" description="Thioredoxin" evidence="8">
    <location>
        <begin position="19"/>
        <end position="152"/>
    </location>
</feature>
<dbReference type="PROSITE" id="PS00194">
    <property type="entry name" value="THIOREDOXIN_1"/>
    <property type="match status" value="1"/>
</dbReference>
<dbReference type="PANTHER" id="PTHR45663:SF11">
    <property type="entry name" value="GEO12009P1"/>
    <property type="match status" value="1"/>
</dbReference>
<dbReference type="GO" id="GO:0046872">
    <property type="term" value="F:metal ion binding"/>
    <property type="evidence" value="ECO:0007669"/>
    <property type="project" value="UniProtKB-KW"/>
</dbReference>